<sequence length="241" mass="25819">MSEQPEKKTGRIAQARQAYSAIKSLDPKLGWWMLFAALGTAALLLAGGFLLGGWWRWYAALVAIPSALLAAVIVMNRRGNTAMYKALDGQVGATGATLTGLGRRGWYAAQEPVALEGARGTRPSDMVDAAMVFRALGRPGVVLLGEGPPARVNKLLKQEEKKVARVAPGVPVHLWVVGDGEGQVPVKKVASKLTRMRPVLTKAETAVVNKRLKSLGGMRPPIPKGVDPTRARVDRKAMRGK</sequence>
<dbReference type="Pfam" id="PF13829">
    <property type="entry name" value="DUF4191"/>
    <property type="match status" value="1"/>
</dbReference>
<evidence type="ECO:0000313" key="3">
    <source>
        <dbReference type="EMBL" id="GAA4399034.1"/>
    </source>
</evidence>
<feature type="compositionally biased region" description="Basic and acidic residues" evidence="1">
    <location>
        <begin position="227"/>
        <end position="241"/>
    </location>
</feature>
<feature type="transmembrane region" description="Helical" evidence="2">
    <location>
        <begin position="29"/>
        <end position="51"/>
    </location>
</feature>
<keyword evidence="2" id="KW-0812">Transmembrane</keyword>
<dbReference type="Proteomes" id="UP001500390">
    <property type="component" value="Unassembled WGS sequence"/>
</dbReference>
<dbReference type="RefSeq" id="WP_159899735.1">
    <property type="nucleotide sequence ID" value="NZ_BAABFX010000033.1"/>
</dbReference>
<dbReference type="InterPro" id="IPR036259">
    <property type="entry name" value="MFS_trans_sf"/>
</dbReference>
<protein>
    <recommendedName>
        <fullName evidence="5">DUF4191 domain-containing protein</fullName>
    </recommendedName>
</protein>
<keyword evidence="4" id="KW-1185">Reference proteome</keyword>
<name>A0ABP8K0W5_9MICO</name>
<evidence type="ECO:0000256" key="1">
    <source>
        <dbReference type="SAM" id="MobiDB-lite"/>
    </source>
</evidence>
<gene>
    <name evidence="3" type="ORF">GCM10023153_24590</name>
</gene>
<dbReference type="InterPro" id="IPR025445">
    <property type="entry name" value="DUF4191"/>
</dbReference>
<evidence type="ECO:0000256" key="2">
    <source>
        <dbReference type="SAM" id="Phobius"/>
    </source>
</evidence>
<keyword evidence="2" id="KW-1133">Transmembrane helix</keyword>
<organism evidence="3 4">
    <name type="scientific">Ornithinibacter aureus</name>
    <dbReference type="NCBI Taxonomy" id="622664"/>
    <lineage>
        <taxon>Bacteria</taxon>
        <taxon>Bacillati</taxon>
        <taxon>Actinomycetota</taxon>
        <taxon>Actinomycetes</taxon>
        <taxon>Micrococcales</taxon>
        <taxon>Intrasporangiaceae</taxon>
        <taxon>Ornithinibacter</taxon>
    </lineage>
</organism>
<accession>A0ABP8K0W5</accession>
<proteinExistence type="predicted"/>
<dbReference type="EMBL" id="BAABFX010000033">
    <property type="protein sequence ID" value="GAA4399034.1"/>
    <property type="molecule type" value="Genomic_DNA"/>
</dbReference>
<evidence type="ECO:0000313" key="4">
    <source>
        <dbReference type="Proteomes" id="UP001500390"/>
    </source>
</evidence>
<feature type="transmembrane region" description="Helical" evidence="2">
    <location>
        <begin position="57"/>
        <end position="75"/>
    </location>
</feature>
<reference evidence="4" key="1">
    <citation type="journal article" date="2019" name="Int. J. Syst. Evol. Microbiol.">
        <title>The Global Catalogue of Microorganisms (GCM) 10K type strain sequencing project: providing services to taxonomists for standard genome sequencing and annotation.</title>
        <authorList>
            <consortium name="The Broad Institute Genomics Platform"/>
            <consortium name="The Broad Institute Genome Sequencing Center for Infectious Disease"/>
            <person name="Wu L."/>
            <person name="Ma J."/>
        </authorList>
    </citation>
    <scope>NUCLEOTIDE SEQUENCE [LARGE SCALE GENOMIC DNA]</scope>
    <source>
        <strain evidence="4">JCM 17738</strain>
    </source>
</reference>
<feature type="region of interest" description="Disordered" evidence="1">
    <location>
        <begin position="215"/>
        <end position="241"/>
    </location>
</feature>
<keyword evidence="2" id="KW-0472">Membrane</keyword>
<comment type="caution">
    <text evidence="3">The sequence shown here is derived from an EMBL/GenBank/DDBJ whole genome shotgun (WGS) entry which is preliminary data.</text>
</comment>
<dbReference type="SUPFAM" id="SSF103473">
    <property type="entry name" value="MFS general substrate transporter"/>
    <property type="match status" value="1"/>
</dbReference>
<evidence type="ECO:0008006" key="5">
    <source>
        <dbReference type="Google" id="ProtNLM"/>
    </source>
</evidence>